<reference evidence="1" key="1">
    <citation type="journal article" date="2022" name="Int. J. Mol. Sci.">
        <title>Draft Genome of Tanacetum Coccineum: Genomic Comparison of Closely Related Tanacetum-Family Plants.</title>
        <authorList>
            <person name="Yamashiro T."/>
            <person name="Shiraishi A."/>
            <person name="Nakayama K."/>
            <person name="Satake H."/>
        </authorList>
    </citation>
    <scope>NUCLEOTIDE SEQUENCE</scope>
</reference>
<gene>
    <name evidence="1" type="ORF">Tco_0820476</name>
</gene>
<evidence type="ECO:0000313" key="1">
    <source>
        <dbReference type="EMBL" id="GJS99306.1"/>
    </source>
</evidence>
<evidence type="ECO:0008006" key="3">
    <source>
        <dbReference type="Google" id="ProtNLM"/>
    </source>
</evidence>
<keyword evidence="2" id="KW-1185">Reference proteome</keyword>
<accession>A0ABQ5ACM3</accession>
<protein>
    <recommendedName>
        <fullName evidence="3">Gag-Pol polyprotein</fullName>
    </recommendedName>
</protein>
<reference evidence="1" key="2">
    <citation type="submission" date="2022-01" db="EMBL/GenBank/DDBJ databases">
        <authorList>
            <person name="Yamashiro T."/>
            <person name="Shiraishi A."/>
            <person name="Satake H."/>
            <person name="Nakayama K."/>
        </authorList>
    </citation>
    <scope>NUCLEOTIDE SEQUENCE</scope>
</reference>
<dbReference type="EMBL" id="BQNB010012108">
    <property type="protein sequence ID" value="GJS99306.1"/>
    <property type="molecule type" value="Genomic_DNA"/>
</dbReference>
<comment type="caution">
    <text evidence="1">The sequence shown here is derived from an EMBL/GenBank/DDBJ whole genome shotgun (WGS) entry which is preliminary data.</text>
</comment>
<dbReference type="Proteomes" id="UP001151760">
    <property type="component" value="Unassembled WGS sequence"/>
</dbReference>
<evidence type="ECO:0000313" key="2">
    <source>
        <dbReference type="Proteomes" id="UP001151760"/>
    </source>
</evidence>
<proteinExistence type="predicted"/>
<organism evidence="1 2">
    <name type="scientific">Tanacetum coccineum</name>
    <dbReference type="NCBI Taxonomy" id="301880"/>
    <lineage>
        <taxon>Eukaryota</taxon>
        <taxon>Viridiplantae</taxon>
        <taxon>Streptophyta</taxon>
        <taxon>Embryophyta</taxon>
        <taxon>Tracheophyta</taxon>
        <taxon>Spermatophyta</taxon>
        <taxon>Magnoliopsida</taxon>
        <taxon>eudicotyledons</taxon>
        <taxon>Gunneridae</taxon>
        <taxon>Pentapetalae</taxon>
        <taxon>asterids</taxon>
        <taxon>campanulids</taxon>
        <taxon>Asterales</taxon>
        <taxon>Asteraceae</taxon>
        <taxon>Asteroideae</taxon>
        <taxon>Anthemideae</taxon>
        <taxon>Anthemidinae</taxon>
        <taxon>Tanacetum</taxon>
    </lineage>
</organism>
<name>A0ABQ5ACM3_9ASTR</name>
<sequence>MPRISSNDMVHNHYIDEARKKTQERDRNSKTSLIPSARFQSTADGKVIRLLHKQRLTVNPHSSKCRYLIFLNAQNLDGKNLRSMVAERLISRNHCQVVSRCDTGKWRQFSSVLTQFRPQSYNVIWTFEHRQFKPRSSMSRMFRRQITSVCPVPTMLNVRTRRQLETDGEMCMFALTVSRTEPKNIKEAMADSAWIESMQEELHQFERLDVWELVDRPLCKNVINLKWLWKNKRDEENMFFGYTPQNSRPCELLGYLKREGMIRRVLTCCSVGSV</sequence>